<reference evidence="9 10" key="1">
    <citation type="journal article" date="2016" name="Mol. Biol. Evol.">
        <title>Comparative Genomics of Early-Diverging Mushroom-Forming Fungi Provides Insights into the Origins of Lignocellulose Decay Capabilities.</title>
        <authorList>
            <person name="Nagy L.G."/>
            <person name="Riley R."/>
            <person name="Tritt A."/>
            <person name="Adam C."/>
            <person name="Daum C."/>
            <person name="Floudas D."/>
            <person name="Sun H."/>
            <person name="Yadav J.S."/>
            <person name="Pangilinan J."/>
            <person name="Larsson K.H."/>
            <person name="Matsuura K."/>
            <person name="Barry K."/>
            <person name="Labutti K."/>
            <person name="Kuo R."/>
            <person name="Ohm R.A."/>
            <person name="Bhattacharya S.S."/>
            <person name="Shirouzu T."/>
            <person name="Yoshinaga Y."/>
            <person name="Martin F.M."/>
            <person name="Grigoriev I.V."/>
            <person name="Hibbett D.S."/>
        </authorList>
    </citation>
    <scope>NUCLEOTIDE SEQUENCE [LARGE SCALE GENOMIC DNA]</scope>
    <source>
        <strain evidence="9 10">93-53</strain>
    </source>
</reference>
<keyword evidence="10" id="KW-1185">Reference proteome</keyword>
<feature type="region of interest" description="Disordered" evidence="7">
    <location>
        <begin position="584"/>
        <end position="613"/>
    </location>
</feature>
<evidence type="ECO:0000313" key="9">
    <source>
        <dbReference type="EMBL" id="KZT06837.1"/>
    </source>
</evidence>
<dbReference type="GO" id="GO:0005737">
    <property type="term" value="C:cytoplasm"/>
    <property type="evidence" value="ECO:0007669"/>
    <property type="project" value="TreeGrafter"/>
</dbReference>
<proteinExistence type="predicted"/>
<feature type="compositionally biased region" description="Polar residues" evidence="7">
    <location>
        <begin position="589"/>
        <end position="598"/>
    </location>
</feature>
<feature type="compositionally biased region" description="Basic and acidic residues" evidence="7">
    <location>
        <begin position="268"/>
        <end position="280"/>
    </location>
</feature>
<dbReference type="GO" id="GO:0005634">
    <property type="term" value="C:nucleus"/>
    <property type="evidence" value="ECO:0007669"/>
    <property type="project" value="UniProtKB-SubCell"/>
</dbReference>
<evidence type="ECO:0000256" key="7">
    <source>
        <dbReference type="SAM" id="MobiDB-lite"/>
    </source>
</evidence>
<dbReference type="GO" id="GO:0030036">
    <property type="term" value="P:actin cytoskeleton organization"/>
    <property type="evidence" value="ECO:0007669"/>
    <property type="project" value="TreeGrafter"/>
</dbReference>
<feature type="compositionally biased region" description="Polar residues" evidence="7">
    <location>
        <begin position="674"/>
        <end position="687"/>
    </location>
</feature>
<keyword evidence="4 6" id="KW-0862">Zinc</keyword>
<feature type="compositionally biased region" description="Low complexity" evidence="7">
    <location>
        <begin position="71"/>
        <end position="86"/>
    </location>
</feature>
<feature type="region of interest" description="Disordered" evidence="7">
    <location>
        <begin position="976"/>
        <end position="1036"/>
    </location>
</feature>
<evidence type="ECO:0000313" key="10">
    <source>
        <dbReference type="Proteomes" id="UP000076871"/>
    </source>
</evidence>
<feature type="compositionally biased region" description="Polar residues" evidence="7">
    <location>
        <begin position="695"/>
        <end position="709"/>
    </location>
</feature>
<feature type="compositionally biased region" description="Polar residues" evidence="7">
    <location>
        <begin position="325"/>
        <end position="348"/>
    </location>
</feature>
<feature type="region of interest" description="Disordered" evidence="7">
    <location>
        <begin position="310"/>
        <end position="351"/>
    </location>
</feature>
<feature type="compositionally biased region" description="Basic and acidic residues" evidence="7">
    <location>
        <begin position="423"/>
        <end position="434"/>
    </location>
</feature>
<feature type="compositionally biased region" description="Low complexity" evidence="7">
    <location>
        <begin position="475"/>
        <end position="490"/>
    </location>
</feature>
<keyword evidence="5" id="KW-0539">Nucleus</keyword>
<protein>
    <recommendedName>
        <fullName evidence="8">LIM zinc-binding domain-containing protein</fullName>
    </recommendedName>
</protein>
<dbReference type="GO" id="GO:0046872">
    <property type="term" value="F:metal ion binding"/>
    <property type="evidence" value="ECO:0007669"/>
    <property type="project" value="UniProtKB-KW"/>
</dbReference>
<evidence type="ECO:0000259" key="8">
    <source>
        <dbReference type="PROSITE" id="PS50023"/>
    </source>
</evidence>
<feature type="domain" description="LIM zinc-binding" evidence="8">
    <location>
        <begin position="203"/>
        <end position="267"/>
    </location>
</feature>
<dbReference type="GO" id="GO:0030695">
    <property type="term" value="F:GTPase regulator activity"/>
    <property type="evidence" value="ECO:0007669"/>
    <property type="project" value="UniProtKB-ARBA"/>
</dbReference>
<dbReference type="SMART" id="SM00132">
    <property type="entry name" value="LIM"/>
    <property type="match status" value="3"/>
</dbReference>
<feature type="region of interest" description="Disordered" evidence="7">
    <location>
        <begin position="30"/>
        <end position="129"/>
    </location>
</feature>
<name>A0A165EE10_9APHY</name>
<sequence length="1058" mass="112151">MGFCRRCGDIVSGVRCKCGGTPVAPVVKWNQGESQTQDKWSRTYVTNEKSPPRPAVPNDDKPTDPTLAALPSTTPSRRFPRPASSSQTTSVTLGSRVSAHIASVTTSRLSDHDAPSASPNGAAGILPNPNNGSELAKVYGSVLQPKETLATYHCAMCSTQFTPDATIYPDPSSLSPSGADLTSGTNTRFLCRLCFVDNGGSKGGCASCGRTVLILKSEGGFIENTGRVWHKNCFRCEGCFKYIGDNPMVDLLGKPCCTDCFGTCLERSGTDSPRKTEEPRSNLGGVKRTDKDKEGSPALEELEQRLGIFRARDSTSASHAPKGSLGSSSSRIPTSARYTHRSTNSADSTLGVDRLAARMQMDSLTAIRPAMTGEGSSSTRIWVSSDSSTPDSRERERDITLSSRGSHRHSDTNTGSYVPGSPARRDLDGYKALDPDMTTSSSSARLTKSPRYSSSTIKPTEEAIEEMKNRFLRQTSPSRSSASTSSTTTTSRRRPASRVRGSGPITAVHTGDISPREQTSSARISRTLTGSSLTPSVRSHIRRDRTGDSAYTVRRDRTGDAALESLYESLASIRASNNDTGLGAEVASQLGSPESTGPMSRLPGITSAATSDLSSGIGLGLRTGLADSSSKGSYADFVLSTPDLAADVSDTNSNSQPSAPSTPPSVSPPALRGSSKQEVISHPTGNSGRIRRSSDTFARNPTHQSSKSLPNARDLPSPIPLSPDARCAKCNLQLFSTKHGGKFVTVPEEPASSGVPPKTYHVTCFRCNICDGLFEERDGGRAVFVRAEGGPCHIECAPPERMVVHQVPSTAPQLNLGSSIPATPSKPDHTTTYTVPLSSSRYERPLGTAHPTTTTFPRFGGSMSCPGCSRNVSPMERGVVPGPQGTRWHQSCLLCGGKEAKGRRKEGGKPGCGKQLDSAAKTDSNGRVWCRECLLLLPPAMRNPQPVVRAPLIPSFTGGRGIAPQHTGATTIARQFTGVGGTPDVTLPRQLTGGATTARRQSSPTKQHDGPRPGRTFPRPRSVIGVRSTKSEGEGRGMFLVRQLTGGNGGFSGNDYGL</sequence>
<evidence type="ECO:0000256" key="6">
    <source>
        <dbReference type="PROSITE-ProRule" id="PRU00125"/>
    </source>
</evidence>
<feature type="compositionally biased region" description="Polar residues" evidence="7">
    <location>
        <begin position="437"/>
        <end position="458"/>
    </location>
</feature>
<feature type="compositionally biased region" description="Polar residues" evidence="7">
    <location>
        <begin position="31"/>
        <end position="49"/>
    </location>
</feature>
<dbReference type="CDD" id="cd08368">
    <property type="entry name" value="LIM"/>
    <property type="match status" value="1"/>
</dbReference>
<dbReference type="Pfam" id="PF00412">
    <property type="entry name" value="LIM"/>
    <property type="match status" value="1"/>
</dbReference>
<evidence type="ECO:0000256" key="5">
    <source>
        <dbReference type="ARBA" id="ARBA00023242"/>
    </source>
</evidence>
<dbReference type="PANTHER" id="PTHR24215">
    <property type="entry name" value="RHO-GTPASE-ACTIVATING PROTEIN LRG1"/>
    <property type="match status" value="1"/>
</dbReference>
<dbReference type="STRING" id="1314785.A0A165EE10"/>
<accession>A0A165EE10</accession>
<evidence type="ECO:0000256" key="4">
    <source>
        <dbReference type="ARBA" id="ARBA00022833"/>
    </source>
</evidence>
<feature type="region of interest" description="Disordered" evidence="7">
    <location>
        <begin position="367"/>
        <end position="548"/>
    </location>
</feature>
<feature type="compositionally biased region" description="Polar residues" evidence="7">
    <location>
        <begin position="374"/>
        <end position="390"/>
    </location>
</feature>
<evidence type="ECO:0000256" key="1">
    <source>
        <dbReference type="ARBA" id="ARBA00004123"/>
    </source>
</evidence>
<dbReference type="InParanoid" id="A0A165EE10"/>
<feature type="compositionally biased region" description="Basic and acidic residues" evidence="7">
    <location>
        <begin position="459"/>
        <end position="469"/>
    </location>
</feature>
<evidence type="ECO:0000256" key="3">
    <source>
        <dbReference type="ARBA" id="ARBA00022737"/>
    </source>
</evidence>
<evidence type="ECO:0000256" key="2">
    <source>
        <dbReference type="ARBA" id="ARBA00022723"/>
    </source>
</evidence>
<keyword evidence="2 6" id="KW-0479">Metal-binding</keyword>
<dbReference type="RefSeq" id="XP_040764577.1">
    <property type="nucleotide sequence ID" value="XM_040908849.1"/>
</dbReference>
<dbReference type="OrthoDB" id="1112565at2759"/>
<comment type="subcellular location">
    <subcellularLocation>
        <location evidence="1">Nucleus</location>
    </subcellularLocation>
</comment>
<dbReference type="Gene3D" id="2.10.110.10">
    <property type="entry name" value="Cysteine Rich Protein"/>
    <property type="match status" value="3"/>
</dbReference>
<dbReference type="GeneID" id="63825878"/>
<dbReference type="EMBL" id="KV427622">
    <property type="protein sequence ID" value="KZT06837.1"/>
    <property type="molecule type" value="Genomic_DNA"/>
</dbReference>
<organism evidence="9 10">
    <name type="scientific">Laetiporus sulphureus 93-53</name>
    <dbReference type="NCBI Taxonomy" id="1314785"/>
    <lineage>
        <taxon>Eukaryota</taxon>
        <taxon>Fungi</taxon>
        <taxon>Dikarya</taxon>
        <taxon>Basidiomycota</taxon>
        <taxon>Agaricomycotina</taxon>
        <taxon>Agaricomycetes</taxon>
        <taxon>Polyporales</taxon>
        <taxon>Laetiporus</taxon>
    </lineage>
</organism>
<keyword evidence="6" id="KW-0440">LIM domain</keyword>
<gene>
    <name evidence="9" type="ORF">LAESUDRAFT_725596</name>
</gene>
<feature type="region of interest" description="Disordered" evidence="7">
    <location>
        <begin position="268"/>
        <end position="298"/>
    </location>
</feature>
<keyword evidence="3" id="KW-0677">Repeat</keyword>
<feature type="region of interest" description="Disordered" evidence="7">
    <location>
        <begin position="646"/>
        <end position="720"/>
    </location>
</feature>
<feature type="compositionally biased region" description="Polar residues" evidence="7">
    <location>
        <begin position="516"/>
        <end position="537"/>
    </location>
</feature>
<dbReference type="PROSITE" id="PS50023">
    <property type="entry name" value="LIM_DOMAIN_2"/>
    <property type="match status" value="1"/>
</dbReference>
<feature type="compositionally biased region" description="Polar residues" evidence="7">
    <location>
        <begin position="993"/>
        <end position="1005"/>
    </location>
</feature>
<dbReference type="AlphaFoldDB" id="A0A165EE10"/>
<dbReference type="Proteomes" id="UP000076871">
    <property type="component" value="Unassembled WGS sequence"/>
</dbReference>
<dbReference type="PANTHER" id="PTHR24215:SF35">
    <property type="entry name" value="MUSCLE LIM PROTEIN MLP84B"/>
    <property type="match status" value="1"/>
</dbReference>
<dbReference type="InterPro" id="IPR001781">
    <property type="entry name" value="Znf_LIM"/>
</dbReference>